<proteinExistence type="predicted"/>
<name>A0AAN9C084_9CAEN</name>
<evidence type="ECO:0000313" key="3">
    <source>
        <dbReference type="Proteomes" id="UP001374579"/>
    </source>
</evidence>
<keyword evidence="3" id="KW-1185">Reference proteome</keyword>
<dbReference type="Proteomes" id="UP001374579">
    <property type="component" value="Unassembled WGS sequence"/>
</dbReference>
<evidence type="ECO:0000313" key="2">
    <source>
        <dbReference type="EMBL" id="KAK7116051.1"/>
    </source>
</evidence>
<accession>A0AAN9C084</accession>
<organism evidence="2 3">
    <name type="scientific">Littorina saxatilis</name>
    <dbReference type="NCBI Taxonomy" id="31220"/>
    <lineage>
        <taxon>Eukaryota</taxon>
        <taxon>Metazoa</taxon>
        <taxon>Spiralia</taxon>
        <taxon>Lophotrochozoa</taxon>
        <taxon>Mollusca</taxon>
        <taxon>Gastropoda</taxon>
        <taxon>Caenogastropoda</taxon>
        <taxon>Littorinimorpha</taxon>
        <taxon>Littorinoidea</taxon>
        <taxon>Littorinidae</taxon>
        <taxon>Littorina</taxon>
    </lineage>
</organism>
<evidence type="ECO:0000256" key="1">
    <source>
        <dbReference type="SAM" id="MobiDB-lite"/>
    </source>
</evidence>
<feature type="compositionally biased region" description="Low complexity" evidence="1">
    <location>
        <begin position="90"/>
        <end position="103"/>
    </location>
</feature>
<comment type="caution">
    <text evidence="2">The sequence shown here is derived from an EMBL/GenBank/DDBJ whole genome shotgun (WGS) entry which is preliminary data.</text>
</comment>
<dbReference type="Pfam" id="PF08629">
    <property type="entry name" value="PDE8"/>
    <property type="match status" value="1"/>
</dbReference>
<dbReference type="AlphaFoldDB" id="A0AAN9C084"/>
<feature type="compositionally biased region" description="Polar residues" evidence="1">
    <location>
        <begin position="23"/>
        <end position="36"/>
    </location>
</feature>
<sequence length="125" mass="12379">MGCTPSIHVSQTGVVYCRESDDSNSPRPSALSSATFHTHVVSRGRDGGGGEGPPALEPPGGTSSSGRGSGSGKGKKKELLQKGAVLAIESSSSSTSGAPPSSAAEDHLAKVCLDLLSVLSCLGVS</sequence>
<gene>
    <name evidence="2" type="ORF">V1264_001805</name>
</gene>
<reference evidence="2 3" key="1">
    <citation type="submission" date="2024-02" db="EMBL/GenBank/DDBJ databases">
        <title>Chromosome-scale genome assembly of the rough periwinkle Littorina saxatilis.</title>
        <authorList>
            <person name="De Jode A."/>
            <person name="Faria R."/>
            <person name="Formenti G."/>
            <person name="Sims Y."/>
            <person name="Smith T.P."/>
            <person name="Tracey A."/>
            <person name="Wood J.M.D."/>
            <person name="Zagrodzka Z.B."/>
            <person name="Johannesson K."/>
            <person name="Butlin R.K."/>
            <person name="Leder E.H."/>
        </authorList>
    </citation>
    <scope>NUCLEOTIDE SEQUENCE [LARGE SCALE GENOMIC DNA]</scope>
    <source>
        <strain evidence="2">Snail1</strain>
        <tissue evidence="2">Muscle</tissue>
    </source>
</reference>
<protein>
    <submittedName>
        <fullName evidence="2">Uncharacterized protein</fullName>
    </submittedName>
</protein>
<dbReference type="EMBL" id="JBAMIC010000001">
    <property type="protein sequence ID" value="KAK7116051.1"/>
    <property type="molecule type" value="Genomic_DNA"/>
</dbReference>
<feature type="region of interest" description="Disordered" evidence="1">
    <location>
        <begin position="18"/>
        <end position="104"/>
    </location>
</feature>